<gene>
    <name evidence="2" type="ORF">M413DRAFT_439241</name>
</gene>
<reference evidence="2 3" key="1">
    <citation type="submission" date="2014-04" db="EMBL/GenBank/DDBJ databases">
        <authorList>
            <consortium name="DOE Joint Genome Institute"/>
            <person name="Kuo A."/>
            <person name="Gay G."/>
            <person name="Dore J."/>
            <person name="Kohler A."/>
            <person name="Nagy L.G."/>
            <person name="Floudas D."/>
            <person name="Copeland A."/>
            <person name="Barry K.W."/>
            <person name="Cichocki N."/>
            <person name="Veneault-Fourrey C."/>
            <person name="LaButti K."/>
            <person name="Lindquist E.A."/>
            <person name="Lipzen A."/>
            <person name="Lundell T."/>
            <person name="Morin E."/>
            <person name="Murat C."/>
            <person name="Sun H."/>
            <person name="Tunlid A."/>
            <person name="Henrissat B."/>
            <person name="Grigoriev I.V."/>
            <person name="Hibbett D.S."/>
            <person name="Martin F."/>
            <person name="Nordberg H.P."/>
            <person name="Cantor M.N."/>
            <person name="Hua S.X."/>
        </authorList>
    </citation>
    <scope>NUCLEOTIDE SEQUENCE [LARGE SCALE GENOMIC DNA]</scope>
    <source>
        <strain evidence="3">h7</strain>
    </source>
</reference>
<accession>A0A0C2YCP4</accession>
<feature type="signal peptide" evidence="1">
    <location>
        <begin position="1"/>
        <end position="17"/>
    </location>
</feature>
<dbReference type="HOGENOM" id="CLU_2886025_0_0_1"/>
<proteinExistence type="predicted"/>
<keyword evidence="1" id="KW-0732">Signal</keyword>
<protein>
    <submittedName>
        <fullName evidence="2">Uncharacterized protein</fullName>
    </submittedName>
</protein>
<reference evidence="3" key="2">
    <citation type="submission" date="2015-01" db="EMBL/GenBank/DDBJ databases">
        <title>Evolutionary Origins and Diversification of the Mycorrhizal Mutualists.</title>
        <authorList>
            <consortium name="DOE Joint Genome Institute"/>
            <consortium name="Mycorrhizal Genomics Consortium"/>
            <person name="Kohler A."/>
            <person name="Kuo A."/>
            <person name="Nagy L.G."/>
            <person name="Floudas D."/>
            <person name="Copeland A."/>
            <person name="Barry K.W."/>
            <person name="Cichocki N."/>
            <person name="Veneault-Fourrey C."/>
            <person name="LaButti K."/>
            <person name="Lindquist E.A."/>
            <person name="Lipzen A."/>
            <person name="Lundell T."/>
            <person name="Morin E."/>
            <person name="Murat C."/>
            <person name="Riley R."/>
            <person name="Ohm R."/>
            <person name="Sun H."/>
            <person name="Tunlid A."/>
            <person name="Henrissat B."/>
            <person name="Grigoriev I.V."/>
            <person name="Hibbett D.S."/>
            <person name="Martin F."/>
        </authorList>
    </citation>
    <scope>NUCLEOTIDE SEQUENCE [LARGE SCALE GENOMIC DNA]</scope>
    <source>
        <strain evidence="3">h7</strain>
    </source>
</reference>
<dbReference type="EMBL" id="KN831769">
    <property type="protein sequence ID" value="KIM47573.1"/>
    <property type="molecule type" value="Genomic_DNA"/>
</dbReference>
<evidence type="ECO:0000313" key="2">
    <source>
        <dbReference type="EMBL" id="KIM47573.1"/>
    </source>
</evidence>
<evidence type="ECO:0000256" key="1">
    <source>
        <dbReference type="SAM" id="SignalP"/>
    </source>
</evidence>
<evidence type="ECO:0000313" key="3">
    <source>
        <dbReference type="Proteomes" id="UP000053424"/>
    </source>
</evidence>
<name>A0A0C2YCP4_HEBCY</name>
<keyword evidence="3" id="KW-1185">Reference proteome</keyword>
<dbReference type="Proteomes" id="UP000053424">
    <property type="component" value="Unassembled WGS sequence"/>
</dbReference>
<feature type="chain" id="PRO_5002159539" evidence="1">
    <location>
        <begin position="18"/>
        <end position="63"/>
    </location>
</feature>
<sequence>MHVLHGLSIARFLPCLAQFSTQQAVLKKIPQQERVNLIFFQRLIRQPQKCRLPAFKPQRHAFE</sequence>
<organism evidence="2 3">
    <name type="scientific">Hebeloma cylindrosporum</name>
    <dbReference type="NCBI Taxonomy" id="76867"/>
    <lineage>
        <taxon>Eukaryota</taxon>
        <taxon>Fungi</taxon>
        <taxon>Dikarya</taxon>
        <taxon>Basidiomycota</taxon>
        <taxon>Agaricomycotina</taxon>
        <taxon>Agaricomycetes</taxon>
        <taxon>Agaricomycetidae</taxon>
        <taxon>Agaricales</taxon>
        <taxon>Agaricineae</taxon>
        <taxon>Hymenogastraceae</taxon>
        <taxon>Hebeloma</taxon>
    </lineage>
</organism>
<dbReference type="AlphaFoldDB" id="A0A0C2YCP4"/>